<comment type="catalytic activity">
    <reaction evidence="1">
        <text>ATP + protein L-histidine = ADP + protein N-phospho-L-histidine.</text>
        <dbReference type="EC" id="2.7.13.3"/>
    </reaction>
</comment>
<name>A0ABT4UG04_9BACT</name>
<keyword evidence="4" id="KW-0418">Kinase</keyword>
<sequence>MNRYIFFIFLLLSCQNAINIDTKPPETVNADNNKKYNEYYKRAQQLINVRNDSAFYYLYEFTENTNDTLLLAYATIQMGAIQNDAGDYLGSIESLLKGIPFLDEKNAEHQEYLSSIYNELAISCKNLKHFDEAIRYFNLAIQYSNDSTNRLIRLNNLAVAYKDTKLFQKAINIYDSIITSHQAPPVEFARVLSNLAYTKWLQNKSYNAKPELQEALQIRRQINDQWGIQSSYSHLADYYLSTNADSAFTYANKMLSLSRELYSPANETKALEKLISLAPSDRSKSYFTRYQFLNDSLQTASNTAKNQFALIRYETEKSKTQNLVLQKDNAEKNTRLVINQAVIFVLVLLSVISYFWYRKRKQQALQKQQLKTSQKVHDVVANGLYRIMTKIEHQPDLEPELILDDLEELYEQSRNISYEDFTKNTQKTDDEITQLLKSFSTDTRKISIVGKISDTWNKLNTTQQTELRFVLEEIMINMKKHSGANYITIRFEDNHHQVKIQYIDDGCGLAPGQKYGNGLNNTVSRINSIGGQITFDSSFSQGLKILLIIPIP</sequence>
<keyword evidence="5" id="KW-0902">Two-component regulatory system</keyword>
<dbReference type="GO" id="GO:0005524">
    <property type="term" value="F:ATP binding"/>
    <property type="evidence" value="ECO:0007669"/>
    <property type="project" value="UniProtKB-KW"/>
</dbReference>
<dbReference type="EMBL" id="JAQGEF010000003">
    <property type="protein sequence ID" value="MDA3613773.1"/>
    <property type="molecule type" value="Genomic_DNA"/>
</dbReference>
<evidence type="ECO:0000313" key="7">
    <source>
        <dbReference type="EMBL" id="MDA3613773.1"/>
    </source>
</evidence>
<evidence type="ECO:0000256" key="5">
    <source>
        <dbReference type="ARBA" id="ARBA00023012"/>
    </source>
</evidence>
<feature type="transmembrane region" description="Helical" evidence="6">
    <location>
        <begin position="336"/>
        <end position="357"/>
    </location>
</feature>
<gene>
    <name evidence="7" type="ORF">O3P16_03055</name>
</gene>
<dbReference type="Pfam" id="PF13181">
    <property type="entry name" value="TPR_8"/>
    <property type="match status" value="1"/>
</dbReference>
<keyword evidence="7" id="KW-0067">ATP-binding</keyword>
<evidence type="ECO:0000313" key="8">
    <source>
        <dbReference type="Proteomes" id="UP001210231"/>
    </source>
</evidence>
<dbReference type="PANTHER" id="PTHR24421:SF10">
    <property type="entry name" value="NITRATE_NITRITE SENSOR PROTEIN NARQ"/>
    <property type="match status" value="1"/>
</dbReference>
<protein>
    <recommendedName>
        <fullName evidence="2">histidine kinase</fullName>
        <ecNumber evidence="2">2.7.13.3</ecNumber>
    </recommendedName>
</protein>
<dbReference type="Proteomes" id="UP001210231">
    <property type="component" value="Unassembled WGS sequence"/>
</dbReference>
<keyword evidence="7" id="KW-0547">Nucleotide-binding</keyword>
<evidence type="ECO:0000256" key="4">
    <source>
        <dbReference type="ARBA" id="ARBA00022777"/>
    </source>
</evidence>
<dbReference type="SUPFAM" id="SSF48452">
    <property type="entry name" value="TPR-like"/>
    <property type="match status" value="1"/>
</dbReference>
<keyword evidence="6" id="KW-0812">Transmembrane</keyword>
<evidence type="ECO:0000256" key="1">
    <source>
        <dbReference type="ARBA" id="ARBA00000085"/>
    </source>
</evidence>
<dbReference type="InterPro" id="IPR011990">
    <property type="entry name" value="TPR-like_helical_dom_sf"/>
</dbReference>
<reference evidence="7 8" key="1">
    <citation type="submission" date="2022-12" db="EMBL/GenBank/DDBJ databases">
        <title>Chitinophagaceae gen. sp. nov., a new member of the family Chitinophagaceae, isolated from soil in a chemical factory.</title>
        <authorList>
            <person name="Ke Z."/>
        </authorList>
    </citation>
    <scope>NUCLEOTIDE SEQUENCE [LARGE SCALE GENOMIC DNA]</scope>
    <source>
        <strain evidence="7 8">LY-5</strain>
    </source>
</reference>
<dbReference type="InterPro" id="IPR019734">
    <property type="entry name" value="TPR_rpt"/>
</dbReference>
<evidence type="ECO:0000256" key="3">
    <source>
        <dbReference type="ARBA" id="ARBA00022679"/>
    </source>
</evidence>
<organism evidence="7 8">
    <name type="scientific">Polluticaenibacter yanchengensis</name>
    <dbReference type="NCBI Taxonomy" id="3014562"/>
    <lineage>
        <taxon>Bacteria</taxon>
        <taxon>Pseudomonadati</taxon>
        <taxon>Bacteroidota</taxon>
        <taxon>Chitinophagia</taxon>
        <taxon>Chitinophagales</taxon>
        <taxon>Chitinophagaceae</taxon>
        <taxon>Polluticaenibacter</taxon>
    </lineage>
</organism>
<keyword evidence="6" id="KW-0472">Membrane</keyword>
<dbReference type="InterPro" id="IPR036890">
    <property type="entry name" value="HATPase_C_sf"/>
</dbReference>
<dbReference type="PANTHER" id="PTHR24421">
    <property type="entry name" value="NITRATE/NITRITE SENSOR PROTEIN NARX-RELATED"/>
    <property type="match status" value="1"/>
</dbReference>
<evidence type="ECO:0000256" key="6">
    <source>
        <dbReference type="SAM" id="Phobius"/>
    </source>
</evidence>
<dbReference type="SUPFAM" id="SSF55874">
    <property type="entry name" value="ATPase domain of HSP90 chaperone/DNA topoisomerase II/histidine kinase"/>
    <property type="match status" value="1"/>
</dbReference>
<dbReference type="Gene3D" id="1.25.40.10">
    <property type="entry name" value="Tetratricopeptide repeat domain"/>
    <property type="match status" value="2"/>
</dbReference>
<evidence type="ECO:0000256" key="2">
    <source>
        <dbReference type="ARBA" id="ARBA00012438"/>
    </source>
</evidence>
<dbReference type="SMART" id="SM00028">
    <property type="entry name" value="TPR"/>
    <property type="match status" value="3"/>
</dbReference>
<accession>A0ABT4UG04</accession>
<dbReference type="EC" id="2.7.13.3" evidence="2"/>
<comment type="caution">
    <text evidence="7">The sequence shown here is derived from an EMBL/GenBank/DDBJ whole genome shotgun (WGS) entry which is preliminary data.</text>
</comment>
<keyword evidence="3" id="KW-0808">Transferase</keyword>
<dbReference type="InterPro" id="IPR050482">
    <property type="entry name" value="Sensor_HK_TwoCompSys"/>
</dbReference>
<keyword evidence="6" id="KW-1133">Transmembrane helix</keyword>
<keyword evidence="8" id="KW-1185">Reference proteome</keyword>
<dbReference type="RefSeq" id="WP_407030103.1">
    <property type="nucleotide sequence ID" value="NZ_JAQGEF010000003.1"/>
</dbReference>
<dbReference type="Gene3D" id="3.30.565.10">
    <property type="entry name" value="Histidine kinase-like ATPase, C-terminal domain"/>
    <property type="match status" value="1"/>
</dbReference>
<proteinExistence type="predicted"/>